<protein>
    <submittedName>
        <fullName evidence="1">Uncharacterized protein</fullName>
    </submittedName>
</protein>
<dbReference type="GeneID" id="93613543"/>
<keyword evidence="2" id="KW-1185">Reference proteome</keyword>
<evidence type="ECO:0000313" key="1">
    <source>
        <dbReference type="EMBL" id="EIE81867.1"/>
    </source>
</evidence>
<proteinExistence type="predicted"/>
<reference evidence="1 2" key="1">
    <citation type="journal article" date="2009" name="PLoS Genet.">
        <title>Genomic analysis of the basal lineage fungus Rhizopus oryzae reveals a whole-genome duplication.</title>
        <authorList>
            <person name="Ma L.-J."/>
            <person name="Ibrahim A.S."/>
            <person name="Skory C."/>
            <person name="Grabherr M.G."/>
            <person name="Burger G."/>
            <person name="Butler M."/>
            <person name="Elias M."/>
            <person name="Idnurm A."/>
            <person name="Lang B.F."/>
            <person name="Sone T."/>
            <person name="Abe A."/>
            <person name="Calvo S.E."/>
            <person name="Corrochano L.M."/>
            <person name="Engels R."/>
            <person name="Fu J."/>
            <person name="Hansberg W."/>
            <person name="Kim J.-M."/>
            <person name="Kodira C.D."/>
            <person name="Koehrsen M.J."/>
            <person name="Liu B."/>
            <person name="Miranda-Saavedra D."/>
            <person name="O'Leary S."/>
            <person name="Ortiz-Castellanos L."/>
            <person name="Poulter R."/>
            <person name="Rodriguez-Romero J."/>
            <person name="Ruiz-Herrera J."/>
            <person name="Shen Y.-Q."/>
            <person name="Zeng Q."/>
            <person name="Galagan J."/>
            <person name="Birren B.W."/>
            <person name="Cuomo C.A."/>
            <person name="Wickes B.L."/>
        </authorList>
    </citation>
    <scope>NUCLEOTIDE SEQUENCE [LARGE SCALE GENOMIC DNA]</scope>
    <source>
        <strain evidence="2">RA 99-880 / ATCC MYA-4621 / FGSC 9543 / NRRL 43880</strain>
    </source>
</reference>
<dbReference type="VEuPathDB" id="FungiDB:RO3G_06572"/>
<dbReference type="RefSeq" id="XP_067517263.1">
    <property type="nucleotide sequence ID" value="XM_067661162.1"/>
</dbReference>
<sequence>MDAITFRSILTENKLTPDHLKDLRESLEVTISNRSSDDKKEGVESEDEAASIPIDPHSIIGVEELVSLFQLCKDLWESIYSHTNGIQKGHSEHEEVKSMVWGCVVIALVVRGTDDFLSKIGQSFENPRDDSKLLKIYKRVLTVIQFDMNSY</sequence>
<evidence type="ECO:0000313" key="2">
    <source>
        <dbReference type="Proteomes" id="UP000009138"/>
    </source>
</evidence>
<dbReference type="Proteomes" id="UP000009138">
    <property type="component" value="Unassembled WGS sequence"/>
</dbReference>
<organism evidence="1 2">
    <name type="scientific">Rhizopus delemar (strain RA 99-880 / ATCC MYA-4621 / FGSC 9543 / NRRL 43880)</name>
    <name type="common">Mucormycosis agent</name>
    <name type="synonym">Rhizopus arrhizus var. delemar</name>
    <dbReference type="NCBI Taxonomy" id="246409"/>
    <lineage>
        <taxon>Eukaryota</taxon>
        <taxon>Fungi</taxon>
        <taxon>Fungi incertae sedis</taxon>
        <taxon>Mucoromycota</taxon>
        <taxon>Mucoromycotina</taxon>
        <taxon>Mucoromycetes</taxon>
        <taxon>Mucorales</taxon>
        <taxon>Mucorineae</taxon>
        <taxon>Rhizopodaceae</taxon>
        <taxon>Rhizopus</taxon>
    </lineage>
</organism>
<dbReference type="AlphaFoldDB" id="I1C087"/>
<dbReference type="EMBL" id="CH476735">
    <property type="protein sequence ID" value="EIE81867.1"/>
    <property type="molecule type" value="Genomic_DNA"/>
</dbReference>
<name>I1C087_RHIO9</name>
<accession>I1C087</accession>
<dbReference type="InParanoid" id="I1C087"/>
<gene>
    <name evidence="1" type="ORF">RO3G_06572</name>
</gene>